<dbReference type="InterPro" id="IPR016169">
    <property type="entry name" value="FAD-bd_PCMH_sub2"/>
</dbReference>
<dbReference type="GO" id="GO:0016491">
    <property type="term" value="F:oxidoreductase activity"/>
    <property type="evidence" value="ECO:0007669"/>
    <property type="project" value="UniProtKB-KW"/>
</dbReference>
<gene>
    <name evidence="6" type="ORF">DSM101010T_03840</name>
</gene>
<comment type="cofactor">
    <cofactor evidence="1">
        <name>FAD</name>
        <dbReference type="ChEBI" id="CHEBI:57692"/>
    </cofactor>
</comment>
<keyword evidence="3" id="KW-0274">FAD</keyword>
<name>A0A7J0BE94_9BACT</name>
<dbReference type="PANTHER" id="PTHR42934">
    <property type="entry name" value="GLYCOLATE OXIDASE SUBUNIT GLCD"/>
    <property type="match status" value="1"/>
</dbReference>
<dbReference type="FunFam" id="1.10.45.10:FF:000001">
    <property type="entry name" value="D-lactate dehydrogenase mitochondrial"/>
    <property type="match status" value="1"/>
</dbReference>
<dbReference type="PANTHER" id="PTHR42934:SF3">
    <property type="entry name" value="D-LACTATE DEHYDROGENASE"/>
    <property type="match status" value="1"/>
</dbReference>
<dbReference type="Gene3D" id="1.10.45.10">
    <property type="entry name" value="Vanillyl-alcohol Oxidase, Chain A, domain 4"/>
    <property type="match status" value="1"/>
</dbReference>
<evidence type="ECO:0000256" key="3">
    <source>
        <dbReference type="ARBA" id="ARBA00022827"/>
    </source>
</evidence>
<keyword evidence="4" id="KW-0560">Oxidoreductase</keyword>
<dbReference type="GO" id="GO:0071949">
    <property type="term" value="F:FAD binding"/>
    <property type="evidence" value="ECO:0007669"/>
    <property type="project" value="InterPro"/>
</dbReference>
<evidence type="ECO:0000259" key="5">
    <source>
        <dbReference type="PROSITE" id="PS51387"/>
    </source>
</evidence>
<evidence type="ECO:0000256" key="1">
    <source>
        <dbReference type="ARBA" id="ARBA00001974"/>
    </source>
</evidence>
<dbReference type="InterPro" id="IPR051914">
    <property type="entry name" value="FAD-linked_OxidoTrans_Type4"/>
</dbReference>
<dbReference type="RefSeq" id="WP_174403697.1">
    <property type="nucleotide sequence ID" value="NZ_BLVO01000004.1"/>
</dbReference>
<evidence type="ECO:0000256" key="2">
    <source>
        <dbReference type="ARBA" id="ARBA00022630"/>
    </source>
</evidence>
<dbReference type="Pfam" id="PF02913">
    <property type="entry name" value="FAD-oxidase_C"/>
    <property type="match status" value="1"/>
</dbReference>
<dbReference type="PROSITE" id="PS51387">
    <property type="entry name" value="FAD_PCMH"/>
    <property type="match status" value="1"/>
</dbReference>
<dbReference type="InterPro" id="IPR016166">
    <property type="entry name" value="FAD-bd_PCMH"/>
</dbReference>
<dbReference type="EMBL" id="BLVO01000004">
    <property type="protein sequence ID" value="GFM32019.1"/>
    <property type="molecule type" value="Genomic_DNA"/>
</dbReference>
<dbReference type="AlphaFoldDB" id="A0A7J0BE94"/>
<evidence type="ECO:0000256" key="4">
    <source>
        <dbReference type="ARBA" id="ARBA00023002"/>
    </source>
</evidence>
<dbReference type="InterPro" id="IPR016171">
    <property type="entry name" value="Vanillyl_alc_oxidase_C-sub2"/>
</dbReference>
<dbReference type="Gene3D" id="3.30.465.10">
    <property type="match status" value="1"/>
</dbReference>
<accession>A0A7J0BE94</accession>
<evidence type="ECO:0000313" key="7">
    <source>
        <dbReference type="Proteomes" id="UP000503840"/>
    </source>
</evidence>
<dbReference type="InterPro" id="IPR006094">
    <property type="entry name" value="Oxid_FAD_bind_N"/>
</dbReference>
<organism evidence="6 7">
    <name type="scientific">Desulfovibrio subterraneus</name>
    <dbReference type="NCBI Taxonomy" id="2718620"/>
    <lineage>
        <taxon>Bacteria</taxon>
        <taxon>Pseudomonadati</taxon>
        <taxon>Thermodesulfobacteriota</taxon>
        <taxon>Desulfovibrionia</taxon>
        <taxon>Desulfovibrionales</taxon>
        <taxon>Desulfovibrionaceae</taxon>
        <taxon>Desulfovibrio</taxon>
    </lineage>
</organism>
<comment type="caution">
    <text evidence="6">The sequence shown here is derived from an EMBL/GenBank/DDBJ whole genome shotgun (WGS) entry which is preliminary data.</text>
</comment>
<dbReference type="Gene3D" id="3.30.70.2740">
    <property type="match status" value="1"/>
</dbReference>
<dbReference type="InterPro" id="IPR004113">
    <property type="entry name" value="FAD-bd_oxidored_4_C"/>
</dbReference>
<proteinExistence type="predicted"/>
<sequence>MSASSSFSTAALEALETVLGPEKVLRNPGEPYDRDSSSYQAVPDCVVFPESTEDVQCVMMLANEHRFPVYPRGGGTGTSGGCIALGGGVVLSLERMNRLISIDTENLVAVVEPGVITQTVRDAAAAKGLFYPPDPAGMDASTIGGNVATNAGGPACVKYGVTRDYVLGLEAVTPTGAHIKAGVQTRKGVVGYDMAHLLCGSEGTLGIITQLTLKLIPLPAAHVGLAAVFPSMADAMRAVTAILTSGHLPSAMEFLDHKCLQLVGNELPFTVEGETAALLIVELDGVADQISREIEAVKAICTREGANRLMPGGTEEERERIWSVRRKTSTRIREHAPITISEDIAVPIGRIAPFIELVPDFEREFGLDIFCFGHAGDGNIHLIVTAPERSEKHRVDDGIRAIVQVVLEMGGTLSGEHGVGEAKKHLLPMELSPESIRLQCGIRRVFDPNGVLNPGKVFC</sequence>
<dbReference type="Pfam" id="PF01565">
    <property type="entry name" value="FAD_binding_4"/>
    <property type="match status" value="1"/>
</dbReference>
<evidence type="ECO:0000313" key="6">
    <source>
        <dbReference type="EMBL" id="GFM32019.1"/>
    </source>
</evidence>
<keyword evidence="7" id="KW-1185">Reference proteome</keyword>
<dbReference type="Proteomes" id="UP000503840">
    <property type="component" value="Unassembled WGS sequence"/>
</dbReference>
<dbReference type="InterPro" id="IPR016164">
    <property type="entry name" value="FAD-linked_Oxase-like_C"/>
</dbReference>
<protein>
    <submittedName>
        <fullName evidence="6">Glycolate oxidase</fullName>
    </submittedName>
</protein>
<reference evidence="6 7" key="1">
    <citation type="submission" date="2020-05" db="EMBL/GenBank/DDBJ databases">
        <title>Draft genome sequence of Desulfovibrio sp. strain HN2T.</title>
        <authorList>
            <person name="Ueno A."/>
            <person name="Tamazawa S."/>
            <person name="Tamamura S."/>
            <person name="Murakami T."/>
            <person name="Kiyama T."/>
            <person name="Inomata H."/>
            <person name="Amano Y."/>
            <person name="Miyakawa K."/>
            <person name="Tamaki H."/>
            <person name="Naganuma T."/>
            <person name="Kaneko K."/>
        </authorList>
    </citation>
    <scope>NUCLEOTIDE SEQUENCE [LARGE SCALE GENOMIC DNA]</scope>
    <source>
        <strain evidence="6 7">HN2</strain>
    </source>
</reference>
<dbReference type="SUPFAM" id="SSF56176">
    <property type="entry name" value="FAD-binding/transporter-associated domain-like"/>
    <property type="match status" value="1"/>
</dbReference>
<dbReference type="InterPro" id="IPR036318">
    <property type="entry name" value="FAD-bd_PCMH-like_sf"/>
</dbReference>
<dbReference type="SUPFAM" id="SSF55103">
    <property type="entry name" value="FAD-linked oxidases, C-terminal domain"/>
    <property type="match status" value="1"/>
</dbReference>
<feature type="domain" description="FAD-binding PCMH-type" evidence="5">
    <location>
        <begin position="39"/>
        <end position="218"/>
    </location>
</feature>
<keyword evidence="2" id="KW-0285">Flavoprotein</keyword>